<dbReference type="GO" id="GO:0004497">
    <property type="term" value="F:monooxygenase activity"/>
    <property type="evidence" value="ECO:0007669"/>
    <property type="project" value="UniProtKB-KW"/>
</dbReference>
<evidence type="ECO:0000256" key="2">
    <source>
        <dbReference type="ARBA" id="ARBA00010617"/>
    </source>
</evidence>
<dbReference type="Gene3D" id="1.10.630.10">
    <property type="entry name" value="Cytochrome P450"/>
    <property type="match status" value="1"/>
</dbReference>
<keyword evidence="3 8" id="KW-0349">Heme</keyword>
<evidence type="ECO:0000256" key="8">
    <source>
        <dbReference type="PIRSR" id="PIRSR602401-1"/>
    </source>
</evidence>
<evidence type="ECO:0000256" key="6">
    <source>
        <dbReference type="ARBA" id="ARBA00023004"/>
    </source>
</evidence>
<evidence type="ECO:0000256" key="4">
    <source>
        <dbReference type="ARBA" id="ARBA00022723"/>
    </source>
</evidence>
<dbReference type="eggNOG" id="KOG0157">
    <property type="taxonomic scope" value="Eukaryota"/>
</dbReference>
<dbReference type="GO" id="GO:0016705">
    <property type="term" value="F:oxidoreductase activity, acting on paired donors, with incorporation or reduction of molecular oxygen"/>
    <property type="evidence" value="ECO:0007669"/>
    <property type="project" value="InterPro"/>
</dbReference>
<dbReference type="GO" id="GO:0005506">
    <property type="term" value="F:iron ion binding"/>
    <property type="evidence" value="ECO:0007669"/>
    <property type="project" value="InterPro"/>
</dbReference>
<organism evidence="10 11">
    <name type="scientific">Danaus plexippus plexippus</name>
    <dbReference type="NCBI Taxonomy" id="278856"/>
    <lineage>
        <taxon>Eukaryota</taxon>
        <taxon>Metazoa</taxon>
        <taxon>Ecdysozoa</taxon>
        <taxon>Arthropoda</taxon>
        <taxon>Hexapoda</taxon>
        <taxon>Insecta</taxon>
        <taxon>Pterygota</taxon>
        <taxon>Neoptera</taxon>
        <taxon>Endopterygota</taxon>
        <taxon>Lepidoptera</taxon>
        <taxon>Glossata</taxon>
        <taxon>Ditrysia</taxon>
        <taxon>Papilionoidea</taxon>
        <taxon>Nymphalidae</taxon>
        <taxon>Danainae</taxon>
        <taxon>Danaini</taxon>
        <taxon>Danaina</taxon>
        <taxon>Danaus</taxon>
        <taxon>Danaus</taxon>
    </lineage>
</organism>
<dbReference type="InterPro" id="IPR017972">
    <property type="entry name" value="Cyt_P450_CS"/>
</dbReference>
<dbReference type="Proteomes" id="UP000007151">
    <property type="component" value="Unassembled WGS sequence"/>
</dbReference>
<keyword evidence="5 9" id="KW-0560">Oxidoreductase</keyword>
<dbReference type="PRINTS" id="PR00463">
    <property type="entry name" value="EP450I"/>
</dbReference>
<comment type="cofactor">
    <cofactor evidence="1 8">
        <name>heme</name>
        <dbReference type="ChEBI" id="CHEBI:30413"/>
    </cofactor>
</comment>
<dbReference type="PRINTS" id="PR00385">
    <property type="entry name" value="P450"/>
</dbReference>
<dbReference type="STRING" id="278856.A0A212EQP7"/>
<evidence type="ECO:0000256" key="9">
    <source>
        <dbReference type="RuleBase" id="RU000461"/>
    </source>
</evidence>
<dbReference type="GO" id="GO:0020037">
    <property type="term" value="F:heme binding"/>
    <property type="evidence" value="ECO:0007669"/>
    <property type="project" value="InterPro"/>
</dbReference>
<proteinExistence type="inferred from homology"/>
<dbReference type="InterPro" id="IPR050196">
    <property type="entry name" value="Cytochrome_P450_Monoox"/>
</dbReference>
<dbReference type="PROSITE" id="PS00086">
    <property type="entry name" value="CYTOCHROME_P450"/>
    <property type="match status" value="1"/>
</dbReference>
<gene>
    <name evidence="10" type="ORF">KGM_210259</name>
</gene>
<name>A0A212EQP7_DANPL</name>
<dbReference type="EMBL" id="AGBW02013250">
    <property type="protein sequence ID" value="OWR43823.1"/>
    <property type="molecule type" value="Genomic_DNA"/>
</dbReference>
<dbReference type="InterPro" id="IPR002401">
    <property type="entry name" value="Cyt_P450_E_grp-I"/>
</dbReference>
<evidence type="ECO:0000256" key="5">
    <source>
        <dbReference type="ARBA" id="ARBA00023002"/>
    </source>
</evidence>
<dbReference type="OrthoDB" id="1372046at2759"/>
<keyword evidence="4 8" id="KW-0479">Metal-binding</keyword>
<dbReference type="InterPro" id="IPR036396">
    <property type="entry name" value="Cyt_P450_sf"/>
</dbReference>
<feature type="binding site" description="axial binding residue" evidence="8">
    <location>
        <position position="432"/>
    </location>
    <ligand>
        <name>heme</name>
        <dbReference type="ChEBI" id="CHEBI:30413"/>
    </ligand>
    <ligandPart>
        <name>Fe</name>
        <dbReference type="ChEBI" id="CHEBI:18248"/>
    </ligandPart>
</feature>
<evidence type="ECO:0000256" key="1">
    <source>
        <dbReference type="ARBA" id="ARBA00001971"/>
    </source>
</evidence>
<sequence>MIIYLGLLFGCLGVYWTYVKLSSYNNKLIPKIPKKFNLNNFRVCFKELSKWLIYAGEYSNDVGCVSKFNYGPVVVYVVSNPEDASTVLTRCTSKSFVYDLIKPYVGSQLIASDYPVWKRNRRLLDLAFKQNILNGYVAMFNKRADALVIDMSKEINKEVDFTHLFSRYLLGTACYTTLGVNVNDQEVSIDSYLKSVDKLIKIMLNRFVQPWLLLDFVFKFSELKKEQDVALEIVQNFSEEVIRKKKMQFALNSDNPGDVDEDNAESLLDILIKNRNEDEISDRNMREIVDNVILAAYDSNVYMMLYILVCIGSYPEVQKKVYDEVISVTGQTDRDITHEDLPKLVYLEAVVKEAIRLYPAGPIVGRVTTFDTQLKEYVLPAGCQVIVHLGAINRNKEHWGQDADDFRPERWFDSLPKHPAAFSSFSPGRRSCIGKSYSIMLLKTMAVKIIKKFNISSDDKKLDFEFGLFLKPIAGHHIKLELR</sequence>
<evidence type="ECO:0000256" key="3">
    <source>
        <dbReference type="ARBA" id="ARBA00022617"/>
    </source>
</evidence>
<keyword evidence="11" id="KW-1185">Reference proteome</keyword>
<keyword evidence="7 9" id="KW-0503">Monooxygenase</keyword>
<evidence type="ECO:0000313" key="10">
    <source>
        <dbReference type="EMBL" id="OWR43823.1"/>
    </source>
</evidence>
<dbReference type="PANTHER" id="PTHR24291">
    <property type="entry name" value="CYTOCHROME P450 FAMILY 4"/>
    <property type="match status" value="1"/>
</dbReference>
<comment type="similarity">
    <text evidence="2 9">Belongs to the cytochrome P450 family.</text>
</comment>
<dbReference type="Pfam" id="PF00067">
    <property type="entry name" value="p450"/>
    <property type="match status" value="1"/>
</dbReference>
<accession>A0A212EQP7</accession>
<protein>
    <submittedName>
        <fullName evidence="10">Cytochrome P450 4C1</fullName>
    </submittedName>
</protein>
<dbReference type="PANTHER" id="PTHR24291:SF161">
    <property type="entry name" value="CYTOCHROME P450 315A1, MITOCHONDRIAL"/>
    <property type="match status" value="1"/>
</dbReference>
<dbReference type="AlphaFoldDB" id="A0A212EQP7"/>
<keyword evidence="6 8" id="KW-0408">Iron</keyword>
<reference evidence="10 11" key="1">
    <citation type="journal article" date="2011" name="Cell">
        <title>The monarch butterfly genome yields insights into long-distance migration.</title>
        <authorList>
            <person name="Zhan S."/>
            <person name="Merlin C."/>
            <person name="Boore J.L."/>
            <person name="Reppert S.M."/>
        </authorList>
    </citation>
    <scope>NUCLEOTIDE SEQUENCE [LARGE SCALE GENOMIC DNA]</scope>
    <source>
        <strain evidence="10">F-2</strain>
    </source>
</reference>
<dbReference type="SUPFAM" id="SSF48264">
    <property type="entry name" value="Cytochrome P450"/>
    <property type="match status" value="1"/>
</dbReference>
<evidence type="ECO:0000313" key="11">
    <source>
        <dbReference type="Proteomes" id="UP000007151"/>
    </source>
</evidence>
<comment type="caution">
    <text evidence="10">The sequence shown here is derived from an EMBL/GenBank/DDBJ whole genome shotgun (WGS) entry which is preliminary data.</text>
</comment>
<dbReference type="InterPro" id="IPR001128">
    <property type="entry name" value="Cyt_P450"/>
</dbReference>
<evidence type="ECO:0000256" key="7">
    <source>
        <dbReference type="ARBA" id="ARBA00023033"/>
    </source>
</evidence>
<dbReference type="KEGG" id="dpl:KGM_210259"/>